<dbReference type="Proteomes" id="UP000256695">
    <property type="component" value="Unassembled WGS sequence"/>
</dbReference>
<evidence type="ECO:0000313" key="7">
    <source>
        <dbReference type="Proteomes" id="UP000256695"/>
    </source>
</evidence>
<dbReference type="Gene3D" id="1.10.760.10">
    <property type="entry name" value="Cytochrome c-like domain"/>
    <property type="match status" value="2"/>
</dbReference>
<evidence type="ECO:0000259" key="5">
    <source>
        <dbReference type="PROSITE" id="PS51007"/>
    </source>
</evidence>
<evidence type="ECO:0000256" key="1">
    <source>
        <dbReference type="ARBA" id="ARBA00022617"/>
    </source>
</evidence>
<dbReference type="RefSeq" id="WP_115579643.1">
    <property type="nucleotide sequence ID" value="NZ_NXLX01000027.1"/>
</dbReference>
<name>A0A3D8J415_9HELI</name>
<keyword evidence="2 4" id="KW-0479">Metal-binding</keyword>
<dbReference type="EMBL" id="NXLX01000027">
    <property type="protein sequence ID" value="RDU71594.1"/>
    <property type="molecule type" value="Genomic_DNA"/>
</dbReference>
<dbReference type="Pfam" id="PF00034">
    <property type="entry name" value="Cytochrom_C"/>
    <property type="match status" value="1"/>
</dbReference>
<evidence type="ECO:0000256" key="4">
    <source>
        <dbReference type="PROSITE-ProRule" id="PRU00433"/>
    </source>
</evidence>
<gene>
    <name evidence="6" type="ORF">CQA57_07615</name>
</gene>
<keyword evidence="7" id="KW-1185">Reference proteome</keyword>
<evidence type="ECO:0000313" key="6">
    <source>
        <dbReference type="EMBL" id="RDU71594.1"/>
    </source>
</evidence>
<dbReference type="Pfam" id="PF21342">
    <property type="entry name" value="SoxA-TsdA_cyt-c"/>
    <property type="match status" value="1"/>
</dbReference>
<protein>
    <submittedName>
        <fullName evidence="6">Cytochrome C oxidase Cbb3</fullName>
    </submittedName>
</protein>
<evidence type="ECO:0000256" key="2">
    <source>
        <dbReference type="ARBA" id="ARBA00022723"/>
    </source>
</evidence>
<comment type="caution">
    <text evidence="6">The sequence shown here is derived from an EMBL/GenBank/DDBJ whole genome shotgun (WGS) entry which is preliminary data.</text>
</comment>
<dbReference type="PROSITE" id="PS51007">
    <property type="entry name" value="CYTC"/>
    <property type="match status" value="1"/>
</dbReference>
<evidence type="ECO:0000256" key="3">
    <source>
        <dbReference type="ARBA" id="ARBA00023004"/>
    </source>
</evidence>
<dbReference type="InterPro" id="IPR036909">
    <property type="entry name" value="Cyt_c-like_dom_sf"/>
</dbReference>
<dbReference type="InterPro" id="IPR051459">
    <property type="entry name" value="Cytochrome_c-type_DH"/>
</dbReference>
<reference evidence="6 7" key="1">
    <citation type="submission" date="2018-04" db="EMBL/GenBank/DDBJ databases">
        <title>Novel Campyloabacter and Helicobacter Species and Strains.</title>
        <authorList>
            <person name="Mannion A.J."/>
            <person name="Shen Z."/>
            <person name="Fox J.G."/>
        </authorList>
    </citation>
    <scope>NUCLEOTIDE SEQUENCE [LARGE SCALE GENOMIC DNA]</scope>
    <source>
        <strain evidence="6 7">MIT 04-9362</strain>
    </source>
</reference>
<dbReference type="PANTHER" id="PTHR35008:SF9">
    <property type="entry name" value="CYTOCHROME C DOMAIN-CONTAINING PROTEIN"/>
    <property type="match status" value="1"/>
</dbReference>
<dbReference type="InterPro" id="IPR009056">
    <property type="entry name" value="Cyt_c-like_dom"/>
</dbReference>
<dbReference type="GO" id="GO:0020037">
    <property type="term" value="F:heme binding"/>
    <property type="evidence" value="ECO:0007669"/>
    <property type="project" value="InterPro"/>
</dbReference>
<organism evidence="6 7">
    <name type="scientific">Helicobacter anseris</name>
    <dbReference type="NCBI Taxonomy" id="375926"/>
    <lineage>
        <taxon>Bacteria</taxon>
        <taxon>Pseudomonadati</taxon>
        <taxon>Campylobacterota</taxon>
        <taxon>Epsilonproteobacteria</taxon>
        <taxon>Campylobacterales</taxon>
        <taxon>Helicobacteraceae</taxon>
        <taxon>Helicobacter</taxon>
    </lineage>
</organism>
<dbReference type="AlphaFoldDB" id="A0A3D8J415"/>
<proteinExistence type="predicted"/>
<feature type="domain" description="Cytochrome c" evidence="5">
    <location>
        <begin position="188"/>
        <end position="276"/>
    </location>
</feature>
<dbReference type="SUPFAM" id="SSF46626">
    <property type="entry name" value="Cytochrome c"/>
    <property type="match status" value="2"/>
</dbReference>
<sequence>MKRFFYLVFLCFFVGSGLWAKKSDTGISLSEAKWTLPDALDTDGYVVEEKMPKNSKYSEMVILGNKILNETTKYVGPQAKDKSKRFAGNNLSCSSCHAKGGSVANQSGFVGIWGRFPQYNARADKVITLEDRVNGCFERSMNGKRMPVDSIEMKAIMTYMQWLSQGIQVGAKTQGQGLKAVEFLSRAADPKAGKKIYEEKCAACHQNNGLGMKNPEKTGSYYIFPPLWGDDSYNTGAGMYRLIKAASYIKANMPQGDANLSLEEAYDVAAYINSQKRPVKANRDKDFPDLKLKPLDMDVGPYDDNLSTTQHRYGPYKAK</sequence>
<accession>A0A3D8J415</accession>
<dbReference type="PANTHER" id="PTHR35008">
    <property type="entry name" value="BLL4482 PROTEIN-RELATED"/>
    <property type="match status" value="1"/>
</dbReference>
<keyword evidence="3 4" id="KW-0408">Iron</keyword>
<dbReference type="GO" id="GO:0046872">
    <property type="term" value="F:metal ion binding"/>
    <property type="evidence" value="ECO:0007669"/>
    <property type="project" value="UniProtKB-KW"/>
</dbReference>
<dbReference type="OrthoDB" id="9808312at2"/>
<keyword evidence="1 4" id="KW-0349">Heme</keyword>
<dbReference type="GO" id="GO:0009055">
    <property type="term" value="F:electron transfer activity"/>
    <property type="evidence" value="ECO:0007669"/>
    <property type="project" value="InterPro"/>
</dbReference>